<accession>A8F8G7</accession>
<sequence length="297" mass="33390">MRKILLIINIAINCLLFADPLFLLTDPKTHFSIELYTNKLQLSIFQPFFYSSVPIDLLIDQGDDSSILKGLISVESAFFIHAVSEKGAMGLTQMMPSTAYELGVLNAFNPFQALDGAKLYLNKLQERFGKIDYALSAYYEGPSKVSLYGPSEEGRKYSQKVIEESKKFKDNQVFIRDVFYLQPHISVGKELNDLSAGLNFVNSFLGIVDFQGGFDISAGEFSHYFFAYPRISHSLSLIFGEKNLELVAGISYTKLPNFGVELLLNSNYFDISIKFKLWQVIFSAGWSSEGLHLGVIK</sequence>
<dbReference type="EMBL" id="CP000812">
    <property type="protein sequence ID" value="ABV34451.1"/>
    <property type="molecule type" value="Genomic_DNA"/>
</dbReference>
<dbReference type="RefSeq" id="WP_012003927.1">
    <property type="nucleotide sequence ID" value="NC_009828.1"/>
</dbReference>
<dbReference type="PANTHER" id="PTHR37423:SF2">
    <property type="entry name" value="MEMBRANE-BOUND LYTIC MUREIN TRANSGLYCOSYLASE C"/>
    <property type="match status" value="1"/>
</dbReference>
<dbReference type="SUPFAM" id="SSF53955">
    <property type="entry name" value="Lysozyme-like"/>
    <property type="match status" value="1"/>
</dbReference>
<dbReference type="STRING" id="416591.Tlet_1897"/>
<dbReference type="CDD" id="cd00254">
    <property type="entry name" value="LT-like"/>
    <property type="match status" value="1"/>
</dbReference>
<feature type="domain" description="Transglycosylase SLT" evidence="1">
    <location>
        <begin position="62"/>
        <end position="151"/>
    </location>
</feature>
<dbReference type="PANTHER" id="PTHR37423">
    <property type="entry name" value="SOLUBLE LYTIC MUREIN TRANSGLYCOSYLASE-RELATED"/>
    <property type="match status" value="1"/>
</dbReference>
<dbReference type="Pfam" id="PF01464">
    <property type="entry name" value="SLT"/>
    <property type="match status" value="1"/>
</dbReference>
<keyword evidence="3" id="KW-1185">Reference proteome</keyword>
<organism evidence="2 3">
    <name type="scientific">Pseudothermotoga lettingae (strain ATCC BAA-301 / DSM 14385 / NBRC 107922 / TMO)</name>
    <name type="common">Thermotoga lettingae</name>
    <dbReference type="NCBI Taxonomy" id="416591"/>
    <lineage>
        <taxon>Bacteria</taxon>
        <taxon>Thermotogati</taxon>
        <taxon>Thermotogota</taxon>
        <taxon>Thermotogae</taxon>
        <taxon>Thermotogales</taxon>
        <taxon>Thermotogaceae</taxon>
        <taxon>Pseudothermotoga</taxon>
    </lineage>
</organism>
<proteinExistence type="predicted"/>
<dbReference type="CAZy" id="GH23">
    <property type="family name" value="Glycoside Hydrolase Family 23"/>
</dbReference>
<reference evidence="2 3" key="1">
    <citation type="submission" date="2007-08" db="EMBL/GenBank/DDBJ databases">
        <title>Complete sequence of Thermotoga lettingae TMO.</title>
        <authorList>
            <consortium name="US DOE Joint Genome Institute"/>
            <person name="Copeland A."/>
            <person name="Lucas S."/>
            <person name="Lapidus A."/>
            <person name="Barry K."/>
            <person name="Glavina del Rio T."/>
            <person name="Dalin E."/>
            <person name="Tice H."/>
            <person name="Pitluck S."/>
            <person name="Foster B."/>
            <person name="Bruce D."/>
            <person name="Schmutz J."/>
            <person name="Larimer F."/>
            <person name="Land M."/>
            <person name="Hauser L."/>
            <person name="Kyrpides N."/>
            <person name="Mikhailova N."/>
            <person name="Nelson K."/>
            <person name="Gogarten J.P."/>
            <person name="Noll K."/>
            <person name="Richardson P."/>
        </authorList>
    </citation>
    <scope>NUCLEOTIDE SEQUENCE [LARGE SCALE GENOMIC DNA]</scope>
    <source>
        <strain evidence="3">ATCC BAA-301 / DSM 14385 / NBRC 107922 / TMO</strain>
    </source>
</reference>
<dbReference type="OrthoDB" id="9815002at2"/>
<evidence type="ECO:0000313" key="3">
    <source>
        <dbReference type="Proteomes" id="UP000002016"/>
    </source>
</evidence>
<dbReference type="HOGENOM" id="CLU_876980_0_0_0"/>
<dbReference type="Gene3D" id="1.10.530.10">
    <property type="match status" value="1"/>
</dbReference>
<protein>
    <submittedName>
        <fullName evidence="2">Lytic transglycosylase catalytic</fullName>
    </submittedName>
</protein>
<dbReference type="InterPro" id="IPR008258">
    <property type="entry name" value="Transglycosylase_SLT_dom_1"/>
</dbReference>
<name>A8F8G7_PSELT</name>
<dbReference type="eggNOG" id="COG0741">
    <property type="taxonomic scope" value="Bacteria"/>
</dbReference>
<dbReference type="KEGG" id="tle:Tlet_1897"/>
<reference evidence="2 3" key="2">
    <citation type="journal article" date="2009" name="Proc. Natl. Acad. Sci. U.S.A.">
        <title>On the chimeric nature, thermophilic origin, and phylogenetic placement of the Thermotogales.</title>
        <authorList>
            <person name="Zhaxybayeva O."/>
            <person name="Swithers K.S."/>
            <person name="Lapierre P."/>
            <person name="Fournier G.P."/>
            <person name="Bickhart D.M."/>
            <person name="DeBoy R.T."/>
            <person name="Nelson K.E."/>
            <person name="Nesbo C.L."/>
            <person name="Doolittle W.F."/>
            <person name="Gogarten J.P."/>
            <person name="Noll K.M."/>
        </authorList>
    </citation>
    <scope>NUCLEOTIDE SEQUENCE [LARGE SCALE GENOMIC DNA]</scope>
    <source>
        <strain evidence="3">ATCC BAA-301 / DSM 14385 / NBRC 107922 / TMO</strain>
    </source>
</reference>
<dbReference type="AlphaFoldDB" id="A8F8G7"/>
<gene>
    <name evidence="2" type="ordered locus">Tlet_1897</name>
</gene>
<evidence type="ECO:0000313" key="2">
    <source>
        <dbReference type="EMBL" id="ABV34451.1"/>
    </source>
</evidence>
<dbReference type="InterPro" id="IPR023346">
    <property type="entry name" value="Lysozyme-like_dom_sf"/>
</dbReference>
<evidence type="ECO:0000259" key="1">
    <source>
        <dbReference type="Pfam" id="PF01464"/>
    </source>
</evidence>
<dbReference type="Proteomes" id="UP000002016">
    <property type="component" value="Chromosome"/>
</dbReference>